<dbReference type="Proteomes" id="UP000028630">
    <property type="component" value="Unassembled WGS sequence"/>
</dbReference>
<reference evidence="4" key="1">
    <citation type="submission" date="2014-05" db="EMBL/GenBank/DDBJ databases">
        <title>ATOL: Assembling a taxonomically balanced genome-scale reconstruction of the evolutionary history of the Enterobacteriaceae.</title>
        <authorList>
            <person name="Plunkett G. III"/>
            <person name="Neeno-Eckwall E.C."/>
            <person name="Glasner J.D."/>
            <person name="Perna N.T."/>
        </authorList>
    </citation>
    <scope>NUCLEOTIDE SEQUENCE [LARGE SCALE GENOMIC DNA]</scope>
    <source>
        <strain evidence="4">ATCC 49490</strain>
    </source>
</reference>
<proteinExistence type="predicted"/>
<feature type="compositionally biased region" description="Polar residues" evidence="1">
    <location>
        <begin position="139"/>
        <end position="160"/>
    </location>
</feature>
<evidence type="ECO:0000259" key="2">
    <source>
        <dbReference type="Pfam" id="PF15657"/>
    </source>
</evidence>
<sequence length="291" mass="30507">MYGQLLFNSEKKRVWAKSYHGGYVAGKTAVTNGKHGEKSTSPLQSASERVVSDNNALAIVVAGNSAAAAGSGAVAGAVGQGSQYQVNNTTDDLDMAGSCEGTREQCAVRDPSRDGTRGPGHTELPIAEQDPTGGKLVNPDQSSEQGLTHTGNNQPSGQSVTNTGNPGGNPDTGGNTTVTPIAEGPSKDELAYLDKPANLSPEGSARSGAFNEAKRQSGIPVSQSPSKVYPNVDKRNNPQPGYIYEFDVPRPGGGTQKVYIRDDAGGHFFTDDPSQNRGPHFNDEKGNHYDY</sequence>
<keyword evidence="4" id="KW-1185">Reference proteome</keyword>
<evidence type="ECO:0000313" key="4">
    <source>
        <dbReference type="Proteomes" id="UP000028630"/>
    </source>
</evidence>
<feature type="region of interest" description="Disordered" evidence="1">
    <location>
        <begin position="195"/>
        <end position="291"/>
    </location>
</feature>
<feature type="region of interest" description="Disordered" evidence="1">
    <location>
        <begin position="103"/>
        <end position="183"/>
    </location>
</feature>
<comment type="caution">
    <text evidence="3">The sequence shown here is derived from an EMBL/GenBank/DDBJ whole genome shotgun (WGS) entry which is preliminary data.</text>
</comment>
<dbReference type="Pfam" id="PF15657">
    <property type="entry name" value="Tox-HNH-EHHH"/>
    <property type="match status" value="1"/>
</dbReference>
<evidence type="ECO:0000256" key="1">
    <source>
        <dbReference type="SAM" id="MobiDB-lite"/>
    </source>
</evidence>
<feature type="compositionally biased region" description="Basic and acidic residues" evidence="1">
    <location>
        <begin position="103"/>
        <end position="116"/>
    </location>
</feature>
<organism evidence="3 4">
    <name type="scientific">Trabulsiella guamensis ATCC 49490</name>
    <dbReference type="NCBI Taxonomy" id="1005994"/>
    <lineage>
        <taxon>Bacteria</taxon>
        <taxon>Pseudomonadati</taxon>
        <taxon>Pseudomonadota</taxon>
        <taxon>Gammaproteobacteria</taxon>
        <taxon>Enterobacterales</taxon>
        <taxon>Enterobacteriaceae</taxon>
        <taxon>Trabulsiella</taxon>
    </lineage>
</organism>
<gene>
    <name evidence="3" type="ORF">GTGU_02085</name>
</gene>
<name>A0A085AAB8_9ENTR</name>
<evidence type="ECO:0000313" key="3">
    <source>
        <dbReference type="EMBL" id="KFC07163.1"/>
    </source>
</evidence>
<protein>
    <recommendedName>
        <fullName evidence="2">HNH/Endo VII superfamily nuclease toxins domain-containing protein</fullName>
    </recommendedName>
</protein>
<dbReference type="InterPro" id="IPR028048">
    <property type="entry name" value="Tox-HNH-EHHH"/>
</dbReference>
<feature type="compositionally biased region" description="Basic and acidic residues" evidence="1">
    <location>
        <begin position="280"/>
        <end position="291"/>
    </location>
</feature>
<dbReference type="AlphaFoldDB" id="A0A085AAB8"/>
<accession>A0A085AAB8</accession>
<dbReference type="EMBL" id="JMTB01000067">
    <property type="protein sequence ID" value="KFC07163.1"/>
    <property type="molecule type" value="Genomic_DNA"/>
</dbReference>
<dbReference type="eggNOG" id="COG3210">
    <property type="taxonomic scope" value="Bacteria"/>
</dbReference>
<feature type="domain" description="HNH/Endo VII superfamily nuclease toxins" evidence="2">
    <location>
        <begin position="230"/>
        <end position="291"/>
    </location>
</feature>